<dbReference type="InterPro" id="IPR043429">
    <property type="entry name" value="ArtM/GltK/GlnP/TcyL/YhdX-like"/>
</dbReference>
<dbReference type="Pfam" id="PF00528">
    <property type="entry name" value="BPD_transp_1"/>
    <property type="match status" value="1"/>
</dbReference>
<dbReference type="GO" id="GO:0022857">
    <property type="term" value="F:transmembrane transporter activity"/>
    <property type="evidence" value="ECO:0007669"/>
    <property type="project" value="InterPro"/>
</dbReference>
<comment type="similarity">
    <text evidence="2">Belongs to the binding-protein-dependent transport system permease family. HisMQ subfamily.</text>
</comment>
<keyword evidence="7 9" id="KW-1133">Transmembrane helix</keyword>
<dbReference type="InterPro" id="IPR035906">
    <property type="entry name" value="MetI-like_sf"/>
</dbReference>
<dbReference type="NCBIfam" id="TIGR01726">
    <property type="entry name" value="HEQRo_perm_3TM"/>
    <property type="match status" value="1"/>
</dbReference>
<protein>
    <submittedName>
        <fullName evidence="12">ABC transporter permease subunit</fullName>
    </submittedName>
</protein>
<dbReference type="InterPro" id="IPR010065">
    <property type="entry name" value="AA_ABC_transptr_permease_3TM"/>
</dbReference>
<evidence type="ECO:0000256" key="1">
    <source>
        <dbReference type="ARBA" id="ARBA00004651"/>
    </source>
</evidence>
<evidence type="ECO:0000256" key="7">
    <source>
        <dbReference type="ARBA" id="ARBA00022989"/>
    </source>
</evidence>
<dbReference type="GO" id="GO:0043190">
    <property type="term" value="C:ATP-binding cassette (ABC) transporter complex"/>
    <property type="evidence" value="ECO:0007669"/>
    <property type="project" value="InterPro"/>
</dbReference>
<keyword evidence="6" id="KW-0029">Amino-acid transport</keyword>
<evidence type="ECO:0000256" key="9">
    <source>
        <dbReference type="RuleBase" id="RU363032"/>
    </source>
</evidence>
<reference evidence="12 13" key="1">
    <citation type="submission" date="2019-12" db="EMBL/GenBank/DDBJ databases">
        <title>Microbes associate with the intestines of laboratory mice.</title>
        <authorList>
            <person name="Navarre W."/>
            <person name="Wong E."/>
        </authorList>
    </citation>
    <scope>NUCLEOTIDE SEQUENCE [LARGE SCALE GENOMIC DNA]</scope>
    <source>
        <strain evidence="12 13">NM66_B29</strain>
    </source>
</reference>
<evidence type="ECO:0000256" key="2">
    <source>
        <dbReference type="ARBA" id="ARBA00010072"/>
    </source>
</evidence>
<accession>A0A6N8JNW8</accession>
<dbReference type="AlphaFoldDB" id="A0A6N8JNW8"/>
<evidence type="ECO:0000256" key="3">
    <source>
        <dbReference type="ARBA" id="ARBA00022448"/>
    </source>
</evidence>
<feature type="region of interest" description="Disordered" evidence="10">
    <location>
        <begin position="295"/>
        <end position="337"/>
    </location>
</feature>
<keyword evidence="8 9" id="KW-0472">Membrane</keyword>
<evidence type="ECO:0000259" key="11">
    <source>
        <dbReference type="PROSITE" id="PS50928"/>
    </source>
</evidence>
<evidence type="ECO:0000256" key="10">
    <source>
        <dbReference type="SAM" id="MobiDB-lite"/>
    </source>
</evidence>
<feature type="compositionally biased region" description="Basic residues" evidence="10">
    <location>
        <begin position="305"/>
        <end position="337"/>
    </location>
</feature>
<comment type="subcellular location">
    <subcellularLocation>
        <location evidence="1 9">Cell membrane</location>
        <topology evidence="1 9">Multi-pass membrane protein</topology>
    </subcellularLocation>
</comment>
<feature type="domain" description="ABC transmembrane type-1" evidence="11">
    <location>
        <begin position="24"/>
        <end position="212"/>
    </location>
</feature>
<keyword evidence="5 9" id="KW-0812">Transmembrane</keyword>
<keyword evidence="3 9" id="KW-0813">Transport</keyword>
<dbReference type="EMBL" id="WSRR01000017">
    <property type="protein sequence ID" value="MVX61282.1"/>
    <property type="molecule type" value="Genomic_DNA"/>
</dbReference>
<dbReference type="InterPro" id="IPR000515">
    <property type="entry name" value="MetI-like"/>
</dbReference>
<feature type="transmembrane region" description="Helical" evidence="9">
    <location>
        <begin position="20"/>
        <end position="50"/>
    </location>
</feature>
<evidence type="ECO:0000256" key="6">
    <source>
        <dbReference type="ARBA" id="ARBA00022970"/>
    </source>
</evidence>
<dbReference type="PROSITE" id="PS50928">
    <property type="entry name" value="ABC_TM1"/>
    <property type="match status" value="1"/>
</dbReference>
<dbReference type="CDD" id="cd06261">
    <property type="entry name" value="TM_PBP2"/>
    <property type="match status" value="1"/>
</dbReference>
<sequence>MGEIFAPYKWEVLFARWPDILAAFGTTAGISAGALVLALALGFAFSMLSVSRFKPLRGVARLYVEVVQNVPLLLQVFVLYAVFPLLGLSLASFWIGVLAIGVYHGAYMSEVVRSGIGSIHRGQFEAAKSQGFTYLQTMMLVILPQAMRIILPPLAVQAANLVKNTSVLALIAGGELMYFSNSFAGDTSYYGPAYVAAAVLYFAICFPLSRAAVYLERRMRSRRHVVTGDATEVLEADGAEVTPGTHDLTGRAAAAALAGGVTTMMEGTTSLVPPVSDKGRYLTYAELYGVDRGAWPDPAHGSYPRPRKPRKGHAKRFASRDRRRQAGGARRGRGGRK</sequence>
<gene>
    <name evidence="12" type="ORF">GKZ27_07420</name>
</gene>
<name>A0A6N8JNW8_9ACTN</name>
<dbReference type="SUPFAM" id="SSF161098">
    <property type="entry name" value="MetI-like"/>
    <property type="match status" value="1"/>
</dbReference>
<evidence type="ECO:0000256" key="5">
    <source>
        <dbReference type="ARBA" id="ARBA00022692"/>
    </source>
</evidence>
<feature type="transmembrane region" description="Helical" evidence="9">
    <location>
        <begin position="193"/>
        <end position="213"/>
    </location>
</feature>
<proteinExistence type="inferred from homology"/>
<dbReference type="PANTHER" id="PTHR30614">
    <property type="entry name" value="MEMBRANE COMPONENT OF AMINO ACID ABC TRANSPORTER"/>
    <property type="match status" value="1"/>
</dbReference>
<keyword evidence="4" id="KW-1003">Cell membrane</keyword>
<keyword evidence="13" id="KW-1185">Reference proteome</keyword>
<comment type="caution">
    <text evidence="12">The sequence shown here is derived from an EMBL/GenBank/DDBJ whole genome shotgun (WGS) entry which is preliminary data.</text>
</comment>
<dbReference type="OrthoDB" id="92598at2"/>
<dbReference type="RefSeq" id="WP_160346366.1">
    <property type="nucleotide sequence ID" value="NZ_WSRR01000017.1"/>
</dbReference>
<evidence type="ECO:0000256" key="4">
    <source>
        <dbReference type="ARBA" id="ARBA00022475"/>
    </source>
</evidence>
<dbReference type="Gene3D" id="1.10.3720.10">
    <property type="entry name" value="MetI-like"/>
    <property type="match status" value="1"/>
</dbReference>
<dbReference type="GO" id="GO:0006865">
    <property type="term" value="P:amino acid transport"/>
    <property type="evidence" value="ECO:0007669"/>
    <property type="project" value="UniProtKB-KW"/>
</dbReference>
<organism evidence="12 13">
    <name type="scientific">Adlercreutzia mucosicola</name>
    <dbReference type="NCBI Taxonomy" id="580026"/>
    <lineage>
        <taxon>Bacteria</taxon>
        <taxon>Bacillati</taxon>
        <taxon>Actinomycetota</taxon>
        <taxon>Coriobacteriia</taxon>
        <taxon>Eggerthellales</taxon>
        <taxon>Eggerthellaceae</taxon>
        <taxon>Adlercreutzia</taxon>
    </lineage>
</organism>
<evidence type="ECO:0000313" key="13">
    <source>
        <dbReference type="Proteomes" id="UP000463388"/>
    </source>
</evidence>
<dbReference type="Proteomes" id="UP000463388">
    <property type="component" value="Unassembled WGS sequence"/>
</dbReference>
<dbReference type="PANTHER" id="PTHR30614:SF20">
    <property type="entry name" value="GLUTAMINE TRANSPORT SYSTEM PERMEASE PROTEIN GLNP"/>
    <property type="match status" value="1"/>
</dbReference>
<evidence type="ECO:0000256" key="8">
    <source>
        <dbReference type="ARBA" id="ARBA00023136"/>
    </source>
</evidence>
<evidence type="ECO:0000313" key="12">
    <source>
        <dbReference type="EMBL" id="MVX61282.1"/>
    </source>
</evidence>